<dbReference type="EMBL" id="CP034752">
    <property type="protein sequence ID" value="QBH97175.1"/>
    <property type="molecule type" value="Genomic_DNA"/>
</dbReference>
<dbReference type="Proteomes" id="UP000293154">
    <property type="component" value="Chromosome"/>
</dbReference>
<dbReference type="GO" id="GO:0003677">
    <property type="term" value="F:DNA binding"/>
    <property type="evidence" value="ECO:0007669"/>
    <property type="project" value="InterPro"/>
</dbReference>
<dbReference type="GO" id="GO:0008170">
    <property type="term" value="F:N-methyltransferase activity"/>
    <property type="evidence" value="ECO:0007669"/>
    <property type="project" value="InterPro"/>
</dbReference>
<gene>
    <name evidence="4" type="ORF">EKN56_12685</name>
</gene>
<dbReference type="SUPFAM" id="SSF53335">
    <property type="entry name" value="S-adenosyl-L-methionine-dependent methyltransferases"/>
    <property type="match status" value="1"/>
</dbReference>
<dbReference type="InterPro" id="IPR001091">
    <property type="entry name" value="RM_Methyltransferase"/>
</dbReference>
<keyword evidence="2 4" id="KW-0808">Transferase</keyword>
<keyword evidence="1 4" id="KW-0489">Methyltransferase</keyword>
<proteinExistence type="predicted"/>
<dbReference type="Gene3D" id="3.40.50.150">
    <property type="entry name" value="Vaccinia Virus protein VP39"/>
    <property type="match status" value="1"/>
</dbReference>
<dbReference type="Pfam" id="PF01555">
    <property type="entry name" value="N6_N4_Mtase"/>
    <property type="match status" value="1"/>
</dbReference>
<feature type="domain" description="DNA methylase N-4/N-6" evidence="3">
    <location>
        <begin position="15"/>
        <end position="109"/>
    </location>
</feature>
<dbReference type="InterPro" id="IPR029063">
    <property type="entry name" value="SAM-dependent_MTases_sf"/>
</dbReference>
<name>A0A411WM33_9GAMM</name>
<sequence>MISVPHNELVAEYADLKQQYEDLRRPFSVRKEVPHTDVWHYPPVQYYPGKHPCEKPLEMMIDIINASSRPGEVVADFFLGGGNSLLAAKQTGRKGVGVELEAERFESTVEKLKNA</sequence>
<protein>
    <submittedName>
        <fullName evidence="4">Site-specific DNA-methyltransferase</fullName>
    </submittedName>
</protein>
<keyword evidence="5" id="KW-1185">Reference proteome</keyword>
<evidence type="ECO:0000313" key="5">
    <source>
        <dbReference type="Proteomes" id="UP000293154"/>
    </source>
</evidence>
<dbReference type="AlphaFoldDB" id="A0A411WM33"/>
<dbReference type="KEGG" id="prag:EKN56_12685"/>
<accession>A0A411WM33</accession>
<reference evidence="4 5" key="1">
    <citation type="submission" date="2019-03" db="EMBL/GenBank/DDBJ databases">
        <title>Pragia sp. nov. isolated from the gut tract of Carduelis flavirostris.</title>
        <authorList>
            <person name="Ge Y."/>
        </authorList>
    </citation>
    <scope>NUCLEOTIDE SEQUENCE [LARGE SCALE GENOMIC DNA]</scope>
    <source>
        <strain evidence="4 5">CF-458</strain>
    </source>
</reference>
<evidence type="ECO:0000259" key="3">
    <source>
        <dbReference type="Pfam" id="PF01555"/>
    </source>
</evidence>
<dbReference type="RefSeq" id="WP_130592113.1">
    <property type="nucleotide sequence ID" value="NZ_CP034752.1"/>
</dbReference>
<dbReference type="OrthoDB" id="9816043at2"/>
<evidence type="ECO:0000313" key="4">
    <source>
        <dbReference type="EMBL" id="QBH97175.1"/>
    </source>
</evidence>
<dbReference type="GO" id="GO:0032259">
    <property type="term" value="P:methylation"/>
    <property type="evidence" value="ECO:0007669"/>
    <property type="project" value="UniProtKB-KW"/>
</dbReference>
<dbReference type="PRINTS" id="PR00508">
    <property type="entry name" value="S21N4MTFRASE"/>
</dbReference>
<evidence type="ECO:0000256" key="1">
    <source>
        <dbReference type="ARBA" id="ARBA00022603"/>
    </source>
</evidence>
<dbReference type="InterPro" id="IPR002941">
    <property type="entry name" value="DNA_methylase_N4/N6"/>
</dbReference>
<evidence type="ECO:0000256" key="2">
    <source>
        <dbReference type="ARBA" id="ARBA00022679"/>
    </source>
</evidence>
<organism evidence="4 5">
    <name type="scientific">Limnobaculum zhutongyuii</name>
    <dbReference type="NCBI Taxonomy" id="2498113"/>
    <lineage>
        <taxon>Bacteria</taxon>
        <taxon>Pseudomonadati</taxon>
        <taxon>Pseudomonadota</taxon>
        <taxon>Gammaproteobacteria</taxon>
        <taxon>Enterobacterales</taxon>
        <taxon>Budviciaceae</taxon>
        <taxon>Limnobaculum</taxon>
    </lineage>
</organism>